<gene>
    <name evidence="7" type="ORF">F4559_000991</name>
</gene>
<dbReference type="PANTHER" id="PTHR43248:SF29">
    <property type="entry name" value="TRIPEPTIDYL AMINOPEPTIDASE"/>
    <property type="match status" value="1"/>
</dbReference>
<name>A0A7W7WUC8_9PSEU</name>
<evidence type="ECO:0000256" key="4">
    <source>
        <dbReference type="SAM" id="SignalP"/>
    </source>
</evidence>
<dbReference type="PANTHER" id="PTHR43248">
    <property type="entry name" value="2-SUCCINYL-6-HYDROXY-2,4-CYCLOHEXADIENE-1-CARBOXYLATE SYNTHASE"/>
    <property type="match status" value="1"/>
</dbReference>
<dbReference type="InterPro" id="IPR051601">
    <property type="entry name" value="Serine_prot/Carboxylest_S33"/>
</dbReference>
<protein>
    <submittedName>
        <fullName evidence="7">Pimeloyl-ACP methyl ester carboxylesterase</fullName>
    </submittedName>
</protein>
<organism evidence="7 8">
    <name type="scientific">Saccharothrix violaceirubra</name>
    <dbReference type="NCBI Taxonomy" id="413306"/>
    <lineage>
        <taxon>Bacteria</taxon>
        <taxon>Bacillati</taxon>
        <taxon>Actinomycetota</taxon>
        <taxon>Actinomycetes</taxon>
        <taxon>Pseudonocardiales</taxon>
        <taxon>Pseudonocardiaceae</taxon>
        <taxon>Saccharothrix</taxon>
    </lineage>
</organism>
<dbReference type="GO" id="GO:0016787">
    <property type="term" value="F:hydrolase activity"/>
    <property type="evidence" value="ECO:0007669"/>
    <property type="project" value="UniProtKB-KW"/>
</dbReference>
<dbReference type="Pfam" id="PF00561">
    <property type="entry name" value="Abhydrolase_1"/>
    <property type="match status" value="1"/>
</dbReference>
<dbReference type="Pfam" id="PF08386">
    <property type="entry name" value="Abhydrolase_4"/>
    <property type="match status" value="1"/>
</dbReference>
<sequence length="495" mass="53424">MRRLLPVVITATLAVTLPAAGQAAPDPFGDQVLAWGPCTDIPDSEPLECSAFSAPRDWNRPHDGNRITIAISRLKSPTRHARSLLTNPGGPGEPGRTMPLFLATRAKLADNVEIVGIDVRGTGASTNVTCGGFVFPDFPVDPRDRSPRNVDLIYDAAEFQAKTCQTLSGDFGKYVDTEQTVKDLDLLRRLLGRDRIDWLGGSGGSWLGAHYSAYFPGHVGRFVLDANVDFSRTWQDTFGELAMAFERRLVTDYLPWVAKYDSVYHLGATPEAVRARYESVRARLATGGPLTIVELDGLVARILYGKSLFPQGTELLARVVAAVEGQGAAVPGVTAFARYADAGNALFYSIICNDTRYVGGRAELAARAEERGRKYPFVGYHQISAPCAFWHRTPLKLRKPTGKGAPPILLVQSERDPATPIEGARRAHASLAGSRLVTVVDDGDHGVYGSGNRCVDDIVESFVVDGVTPDRDLTCAATPLPTPGTTAGIPLVARR</sequence>
<evidence type="ECO:0000259" key="5">
    <source>
        <dbReference type="Pfam" id="PF00561"/>
    </source>
</evidence>
<evidence type="ECO:0000256" key="2">
    <source>
        <dbReference type="ARBA" id="ARBA00022729"/>
    </source>
</evidence>
<dbReference type="RefSeq" id="WP_184666391.1">
    <property type="nucleotide sequence ID" value="NZ_BAABAI010000034.1"/>
</dbReference>
<evidence type="ECO:0000256" key="3">
    <source>
        <dbReference type="ARBA" id="ARBA00022801"/>
    </source>
</evidence>
<dbReference type="SUPFAM" id="SSF53474">
    <property type="entry name" value="alpha/beta-Hydrolases"/>
    <property type="match status" value="1"/>
</dbReference>
<comment type="similarity">
    <text evidence="1">Belongs to the peptidase S33 family.</text>
</comment>
<proteinExistence type="inferred from homology"/>
<evidence type="ECO:0000259" key="6">
    <source>
        <dbReference type="Pfam" id="PF08386"/>
    </source>
</evidence>
<dbReference type="EMBL" id="JACHJS010000001">
    <property type="protein sequence ID" value="MBB4963632.1"/>
    <property type="molecule type" value="Genomic_DNA"/>
</dbReference>
<feature type="chain" id="PRO_5030580536" evidence="4">
    <location>
        <begin position="24"/>
        <end position="495"/>
    </location>
</feature>
<feature type="domain" description="AB hydrolase-1" evidence="5">
    <location>
        <begin position="106"/>
        <end position="246"/>
    </location>
</feature>
<feature type="signal peptide" evidence="4">
    <location>
        <begin position="1"/>
        <end position="23"/>
    </location>
</feature>
<feature type="domain" description="Peptidase S33 tripeptidyl aminopeptidase-like C-terminal" evidence="6">
    <location>
        <begin position="376"/>
        <end position="475"/>
    </location>
</feature>
<dbReference type="InterPro" id="IPR000073">
    <property type="entry name" value="AB_hydrolase_1"/>
</dbReference>
<dbReference type="Gene3D" id="3.40.50.1820">
    <property type="entry name" value="alpha/beta hydrolase"/>
    <property type="match status" value="1"/>
</dbReference>
<dbReference type="AlphaFoldDB" id="A0A7W7WUC8"/>
<keyword evidence="8" id="KW-1185">Reference proteome</keyword>
<reference evidence="7 8" key="1">
    <citation type="submission" date="2020-08" db="EMBL/GenBank/DDBJ databases">
        <title>Sequencing the genomes of 1000 actinobacteria strains.</title>
        <authorList>
            <person name="Klenk H.-P."/>
        </authorList>
    </citation>
    <scope>NUCLEOTIDE SEQUENCE [LARGE SCALE GENOMIC DNA]</scope>
    <source>
        <strain evidence="7 8">DSM 45084</strain>
    </source>
</reference>
<accession>A0A7W7WUC8</accession>
<dbReference type="InterPro" id="IPR013595">
    <property type="entry name" value="Pept_S33_TAP-like_C"/>
</dbReference>
<dbReference type="InterPro" id="IPR029058">
    <property type="entry name" value="AB_hydrolase_fold"/>
</dbReference>
<keyword evidence="3" id="KW-0378">Hydrolase</keyword>
<evidence type="ECO:0000313" key="8">
    <source>
        <dbReference type="Proteomes" id="UP000542674"/>
    </source>
</evidence>
<keyword evidence="2 4" id="KW-0732">Signal</keyword>
<dbReference type="Proteomes" id="UP000542674">
    <property type="component" value="Unassembled WGS sequence"/>
</dbReference>
<comment type="caution">
    <text evidence="7">The sequence shown here is derived from an EMBL/GenBank/DDBJ whole genome shotgun (WGS) entry which is preliminary data.</text>
</comment>
<evidence type="ECO:0000313" key="7">
    <source>
        <dbReference type="EMBL" id="MBB4963632.1"/>
    </source>
</evidence>
<evidence type="ECO:0000256" key="1">
    <source>
        <dbReference type="ARBA" id="ARBA00010088"/>
    </source>
</evidence>